<accession>A0A2N7PJ19</accession>
<feature type="domain" description="Mut7-C RNAse" evidence="1">
    <location>
        <begin position="3"/>
        <end position="144"/>
    </location>
</feature>
<organism evidence="2 3">
    <name type="scientific">Caldimicrobium thiodismutans</name>
    <dbReference type="NCBI Taxonomy" id="1653476"/>
    <lineage>
        <taxon>Bacteria</taxon>
        <taxon>Pseudomonadati</taxon>
        <taxon>Thermodesulfobacteriota</taxon>
        <taxon>Thermodesulfobacteria</taxon>
        <taxon>Thermodesulfobacteriales</taxon>
        <taxon>Thermodesulfobacteriaceae</taxon>
        <taxon>Caldimicrobium</taxon>
    </lineage>
</organism>
<dbReference type="PANTHER" id="PTHR39081">
    <property type="entry name" value="MUT7-C DOMAIN-CONTAINING PROTEIN"/>
    <property type="match status" value="1"/>
</dbReference>
<sequence length="153" mass="18032">MKTFFLEASLSGLCKWLRFLGYKAIIATGKLTKEEILKNQDKFFLITSPKTAEILDKLQIDYLLLPRDSLRTQLLILLGKLNLKPELSLDLCTLCGTKLIPIKKEAFKERIPPKVWEKYSEFNYCPKCDKLYWEGDHIKRLKRRFKKLISPFF</sequence>
<dbReference type="AlphaFoldDB" id="A0A2N7PJ19"/>
<dbReference type="Proteomes" id="UP000235731">
    <property type="component" value="Unassembled WGS sequence"/>
</dbReference>
<dbReference type="EMBL" id="PNIE01000064">
    <property type="protein sequence ID" value="PMP62423.1"/>
    <property type="molecule type" value="Genomic_DNA"/>
</dbReference>
<evidence type="ECO:0000313" key="3">
    <source>
        <dbReference type="Proteomes" id="UP000235731"/>
    </source>
</evidence>
<comment type="caution">
    <text evidence="2">The sequence shown here is derived from an EMBL/GenBank/DDBJ whole genome shotgun (WGS) entry which is preliminary data.</text>
</comment>
<evidence type="ECO:0000259" key="1">
    <source>
        <dbReference type="Pfam" id="PF01927"/>
    </source>
</evidence>
<evidence type="ECO:0000313" key="2">
    <source>
        <dbReference type="EMBL" id="PMP62423.1"/>
    </source>
</evidence>
<dbReference type="PANTHER" id="PTHR39081:SF1">
    <property type="entry name" value="MUT7-C RNASE DOMAIN-CONTAINING PROTEIN"/>
    <property type="match status" value="1"/>
</dbReference>
<gene>
    <name evidence="2" type="ORF">C0197_04580</name>
</gene>
<name>A0A2N7PJ19_9BACT</name>
<dbReference type="InterPro" id="IPR002782">
    <property type="entry name" value="Mut7-C_RNAse_dom"/>
</dbReference>
<proteinExistence type="predicted"/>
<reference evidence="2 3" key="1">
    <citation type="submission" date="2018-01" db="EMBL/GenBank/DDBJ databases">
        <title>Metagenomic assembled genomes from two thermal pools in the Uzon Caldera, Kamchatka, Russia.</title>
        <authorList>
            <person name="Wilkins L."/>
            <person name="Ettinger C."/>
        </authorList>
    </citation>
    <scope>NUCLEOTIDE SEQUENCE [LARGE SCALE GENOMIC DNA]</scope>
    <source>
        <strain evidence="2">ZAV-15</strain>
    </source>
</reference>
<protein>
    <recommendedName>
        <fullName evidence="1">Mut7-C RNAse domain-containing protein</fullName>
    </recommendedName>
</protein>
<dbReference type="Pfam" id="PF01927">
    <property type="entry name" value="Mut7-C"/>
    <property type="match status" value="1"/>
</dbReference>